<comment type="caution">
    <text evidence="2">The sequence shown here is derived from an EMBL/GenBank/DDBJ whole genome shotgun (WGS) entry which is preliminary data.</text>
</comment>
<dbReference type="GO" id="GO:0005886">
    <property type="term" value="C:plasma membrane"/>
    <property type="evidence" value="ECO:0007669"/>
    <property type="project" value="TreeGrafter"/>
</dbReference>
<dbReference type="PANTHER" id="PTHR34989">
    <property type="entry name" value="PROTEIN HDED"/>
    <property type="match status" value="1"/>
</dbReference>
<feature type="transmembrane region" description="Helical" evidence="1">
    <location>
        <begin position="121"/>
        <end position="144"/>
    </location>
</feature>
<proteinExistence type="predicted"/>
<feature type="transmembrane region" description="Helical" evidence="1">
    <location>
        <begin position="91"/>
        <end position="109"/>
    </location>
</feature>
<feature type="transmembrane region" description="Helical" evidence="1">
    <location>
        <begin position="34"/>
        <end position="56"/>
    </location>
</feature>
<evidence type="ECO:0000313" key="3">
    <source>
        <dbReference type="Proteomes" id="UP000697330"/>
    </source>
</evidence>
<dbReference type="Proteomes" id="UP000697330">
    <property type="component" value="Unassembled WGS sequence"/>
</dbReference>
<dbReference type="PANTHER" id="PTHR34989:SF1">
    <property type="entry name" value="PROTEIN HDED"/>
    <property type="match status" value="1"/>
</dbReference>
<reference evidence="2" key="1">
    <citation type="journal article" date="2021" name="PeerJ">
        <title>Extensive microbial diversity within the chicken gut microbiome revealed by metagenomics and culture.</title>
        <authorList>
            <person name="Gilroy R."/>
            <person name="Ravi A."/>
            <person name="Getino M."/>
            <person name="Pursley I."/>
            <person name="Horton D.L."/>
            <person name="Alikhan N.F."/>
            <person name="Baker D."/>
            <person name="Gharbi K."/>
            <person name="Hall N."/>
            <person name="Watson M."/>
            <person name="Adriaenssens E.M."/>
            <person name="Foster-Nyarko E."/>
            <person name="Jarju S."/>
            <person name="Secka A."/>
            <person name="Antonio M."/>
            <person name="Oren A."/>
            <person name="Chaudhuri R.R."/>
            <person name="La Ragione R."/>
            <person name="Hildebrand F."/>
            <person name="Pallen M.J."/>
        </authorList>
    </citation>
    <scope>NUCLEOTIDE SEQUENCE</scope>
    <source>
        <strain evidence="2">CHK124-7917</strain>
    </source>
</reference>
<dbReference type="InterPro" id="IPR005325">
    <property type="entry name" value="DUF308_memb"/>
</dbReference>
<name>A0A921GH86_9ACTN</name>
<feature type="transmembrane region" description="Helical" evidence="1">
    <location>
        <begin position="12"/>
        <end position="28"/>
    </location>
</feature>
<dbReference type="Pfam" id="PF03729">
    <property type="entry name" value="DUF308"/>
    <property type="match status" value="2"/>
</dbReference>
<dbReference type="InterPro" id="IPR052712">
    <property type="entry name" value="Acid_resist_chaperone_HdeD"/>
</dbReference>
<dbReference type="RefSeq" id="WP_075279841.1">
    <property type="nucleotide sequence ID" value="NZ_CALUGK010000028.1"/>
</dbReference>
<sequence>MANSFQRARTTVILMGIASLLTGVVILLNPAGVALFLTALFGGVLAIAGAVTLVGYARARDVSTQSDLFVGLVELVFGAILWFWPGMFVNWLVVIVGVFILFSGLGDFAEARSLAALGAPAAGMGTVLAVLTVIFGVLVVASPFALVDLMFSIAGFGLVFNGVTELVAAFRM</sequence>
<keyword evidence="1" id="KW-0472">Membrane</keyword>
<protein>
    <submittedName>
        <fullName evidence="2">DUF308 domain-containing protein</fullName>
    </submittedName>
</protein>
<evidence type="ECO:0000256" key="1">
    <source>
        <dbReference type="SAM" id="Phobius"/>
    </source>
</evidence>
<evidence type="ECO:0000313" key="2">
    <source>
        <dbReference type="EMBL" id="HJF45028.1"/>
    </source>
</evidence>
<gene>
    <name evidence="2" type="ORF">K8U72_04500</name>
</gene>
<organism evidence="2 3">
    <name type="scientific">Thermophilibacter provencensis</name>
    <dbReference type="NCBI Taxonomy" id="1852386"/>
    <lineage>
        <taxon>Bacteria</taxon>
        <taxon>Bacillati</taxon>
        <taxon>Actinomycetota</taxon>
        <taxon>Coriobacteriia</taxon>
        <taxon>Coriobacteriales</taxon>
        <taxon>Atopobiaceae</taxon>
        <taxon>Thermophilibacter</taxon>
    </lineage>
</organism>
<dbReference type="OrthoDB" id="3192598at2"/>
<feature type="transmembrane region" description="Helical" evidence="1">
    <location>
        <begin position="150"/>
        <end position="170"/>
    </location>
</feature>
<keyword evidence="1" id="KW-0812">Transmembrane</keyword>
<accession>A0A921GH86</accession>
<keyword evidence="1" id="KW-1133">Transmembrane helix</keyword>
<dbReference type="EMBL" id="DYWQ01000067">
    <property type="protein sequence ID" value="HJF45028.1"/>
    <property type="molecule type" value="Genomic_DNA"/>
</dbReference>
<reference evidence="2" key="2">
    <citation type="submission" date="2021-09" db="EMBL/GenBank/DDBJ databases">
        <authorList>
            <person name="Gilroy R."/>
        </authorList>
    </citation>
    <scope>NUCLEOTIDE SEQUENCE</scope>
    <source>
        <strain evidence="2">CHK124-7917</strain>
    </source>
</reference>
<dbReference type="AlphaFoldDB" id="A0A921GH86"/>
<feature type="transmembrane region" description="Helical" evidence="1">
    <location>
        <begin position="68"/>
        <end position="85"/>
    </location>
</feature>